<dbReference type="AlphaFoldDB" id="A0A4R7JU65"/>
<reference evidence="1 2" key="1">
    <citation type="submission" date="2019-03" db="EMBL/GenBank/DDBJ databases">
        <title>Genomic Encyclopedia of Archaeal and Bacterial Type Strains, Phase II (KMG-II): from individual species to whole genera.</title>
        <authorList>
            <person name="Goeker M."/>
        </authorList>
    </citation>
    <scope>NUCLEOTIDE SEQUENCE [LARGE SCALE GENOMIC DNA]</scope>
    <source>
        <strain evidence="1 2">DSM 25233</strain>
    </source>
</reference>
<protein>
    <submittedName>
        <fullName evidence="1">Uncharacterized protein</fullName>
    </submittedName>
</protein>
<evidence type="ECO:0000313" key="2">
    <source>
        <dbReference type="Proteomes" id="UP000294749"/>
    </source>
</evidence>
<dbReference type="Proteomes" id="UP000294749">
    <property type="component" value="Unassembled WGS sequence"/>
</dbReference>
<sequence>MKVEVNNPVSTTSTKQKIQLVDGVFTVSEANDIIQNLINEKINFHKLQRLTLCEGFSGSNTKYPDGRINQLEKDKLISKEFFKDKYNKNVSIKINGVLEISINE</sequence>
<evidence type="ECO:0000313" key="1">
    <source>
        <dbReference type="EMBL" id="TDT41860.1"/>
    </source>
</evidence>
<keyword evidence="2" id="KW-1185">Reference proteome</keyword>
<gene>
    <name evidence="1" type="ORF">CLV90_3091</name>
</gene>
<comment type="caution">
    <text evidence="1">The sequence shown here is derived from an EMBL/GenBank/DDBJ whole genome shotgun (WGS) entry which is preliminary data.</text>
</comment>
<organism evidence="1 2">
    <name type="scientific">Maribacter spongiicola</name>
    <dbReference type="NCBI Taxonomy" id="1206753"/>
    <lineage>
        <taxon>Bacteria</taxon>
        <taxon>Pseudomonadati</taxon>
        <taxon>Bacteroidota</taxon>
        <taxon>Flavobacteriia</taxon>
        <taxon>Flavobacteriales</taxon>
        <taxon>Flavobacteriaceae</taxon>
        <taxon>Maribacter</taxon>
    </lineage>
</organism>
<dbReference type="EMBL" id="SOAY01000013">
    <property type="protein sequence ID" value="TDT41860.1"/>
    <property type="molecule type" value="Genomic_DNA"/>
</dbReference>
<accession>A0A4R7JU65</accession>
<dbReference type="RefSeq" id="WP_133688353.1">
    <property type="nucleotide sequence ID" value="NZ_SOAY01000013.1"/>
</dbReference>
<dbReference type="OrthoDB" id="1144758at2"/>
<proteinExistence type="predicted"/>
<name>A0A4R7JU65_9FLAO</name>